<evidence type="ECO:0000256" key="5">
    <source>
        <dbReference type="ARBA" id="ARBA00047942"/>
    </source>
</evidence>
<feature type="domain" description="MmeI-like target recognition" evidence="7">
    <location>
        <begin position="960"/>
        <end position="1140"/>
    </location>
</feature>
<dbReference type="Proteomes" id="UP000178606">
    <property type="component" value="Unassembled WGS sequence"/>
</dbReference>
<dbReference type="PANTHER" id="PTHR33841:SF1">
    <property type="entry name" value="DNA METHYLTRANSFERASE A"/>
    <property type="match status" value="1"/>
</dbReference>
<dbReference type="GO" id="GO:0032259">
    <property type="term" value="P:methylation"/>
    <property type="evidence" value="ECO:0007669"/>
    <property type="project" value="UniProtKB-KW"/>
</dbReference>
<dbReference type="GO" id="GO:0009007">
    <property type="term" value="F:site-specific DNA-methyltransferase (adenine-specific) activity"/>
    <property type="evidence" value="ECO:0007669"/>
    <property type="project" value="UniProtKB-EC"/>
</dbReference>
<comment type="caution">
    <text evidence="8">The sequence shown here is derived from an EMBL/GenBank/DDBJ whole genome shotgun (WGS) entry which is preliminary data.</text>
</comment>
<dbReference type="SUPFAM" id="SSF53335">
    <property type="entry name" value="S-adenosyl-L-methionine-dependent methyltransferases"/>
    <property type="match status" value="1"/>
</dbReference>
<evidence type="ECO:0000313" key="8">
    <source>
        <dbReference type="EMBL" id="OGG43370.1"/>
    </source>
</evidence>
<proteinExistence type="predicted"/>
<dbReference type="GO" id="GO:0006304">
    <property type="term" value="P:DNA modification"/>
    <property type="evidence" value="ECO:0007669"/>
    <property type="project" value="InterPro"/>
</dbReference>
<organism evidence="8 9">
    <name type="scientific">Handelsmanbacteria sp. (strain RIFCSPLOWO2_12_FULL_64_10)</name>
    <dbReference type="NCBI Taxonomy" id="1817868"/>
    <lineage>
        <taxon>Bacteria</taxon>
        <taxon>Candidatus Handelsmaniibacteriota</taxon>
    </lineage>
</organism>
<dbReference type="AlphaFoldDB" id="A0A1F6C2H4"/>
<dbReference type="EC" id="2.1.1.72" evidence="1"/>
<dbReference type="GO" id="GO:0003676">
    <property type="term" value="F:nucleic acid binding"/>
    <property type="evidence" value="ECO:0007669"/>
    <property type="project" value="InterPro"/>
</dbReference>
<evidence type="ECO:0000313" key="9">
    <source>
        <dbReference type="Proteomes" id="UP000178606"/>
    </source>
</evidence>
<dbReference type="Pfam" id="PF20466">
    <property type="entry name" value="MmeI_TRD"/>
    <property type="match status" value="1"/>
</dbReference>
<dbReference type="PANTHER" id="PTHR33841">
    <property type="entry name" value="DNA METHYLTRANSFERASE YEEA-RELATED"/>
    <property type="match status" value="1"/>
</dbReference>
<gene>
    <name evidence="8" type="ORF">A3F84_24670</name>
</gene>
<feature type="domain" description="Type II methyltransferase M.TaqI-like" evidence="6">
    <location>
        <begin position="596"/>
        <end position="869"/>
    </location>
</feature>
<evidence type="ECO:0000256" key="1">
    <source>
        <dbReference type="ARBA" id="ARBA00011900"/>
    </source>
</evidence>
<reference evidence="8 9" key="1">
    <citation type="journal article" date="2016" name="Nat. Commun.">
        <title>Thousands of microbial genomes shed light on interconnected biogeochemical processes in an aquifer system.</title>
        <authorList>
            <person name="Anantharaman K."/>
            <person name="Brown C.T."/>
            <person name="Hug L.A."/>
            <person name="Sharon I."/>
            <person name="Castelle C.J."/>
            <person name="Probst A.J."/>
            <person name="Thomas B.C."/>
            <person name="Singh A."/>
            <person name="Wilkins M.J."/>
            <person name="Karaoz U."/>
            <person name="Brodie E.L."/>
            <person name="Williams K.H."/>
            <person name="Hubbard S.S."/>
            <person name="Banfield J.F."/>
        </authorList>
    </citation>
    <scope>NUCLEOTIDE SEQUENCE [LARGE SCALE GENOMIC DNA]</scope>
    <source>
        <strain evidence="9">RIFCSPLOWO2_12_FULL_64_10</strain>
    </source>
</reference>
<evidence type="ECO:0000256" key="4">
    <source>
        <dbReference type="ARBA" id="ARBA00022691"/>
    </source>
</evidence>
<evidence type="ECO:0000259" key="6">
    <source>
        <dbReference type="Pfam" id="PF07669"/>
    </source>
</evidence>
<dbReference type="PROSITE" id="PS00092">
    <property type="entry name" value="N6_MTASE"/>
    <property type="match status" value="1"/>
</dbReference>
<protein>
    <recommendedName>
        <fullName evidence="1">site-specific DNA-methyltransferase (adenine-specific)</fullName>
        <ecNumber evidence="1">2.1.1.72</ecNumber>
    </recommendedName>
</protein>
<evidence type="ECO:0000256" key="3">
    <source>
        <dbReference type="ARBA" id="ARBA00022679"/>
    </source>
</evidence>
<dbReference type="InterPro" id="IPR029063">
    <property type="entry name" value="SAM-dependent_MTases_sf"/>
</dbReference>
<evidence type="ECO:0000256" key="2">
    <source>
        <dbReference type="ARBA" id="ARBA00022603"/>
    </source>
</evidence>
<evidence type="ECO:0000259" key="7">
    <source>
        <dbReference type="Pfam" id="PF20466"/>
    </source>
</evidence>
<keyword evidence="2" id="KW-0489">Methyltransferase</keyword>
<dbReference type="InterPro" id="IPR046820">
    <property type="entry name" value="MmeI_TRD"/>
</dbReference>
<dbReference type="InterPro" id="IPR011639">
    <property type="entry name" value="MethylTrfase_TaqI-like_dom"/>
</dbReference>
<keyword evidence="3" id="KW-0808">Transferase</keyword>
<sequence>MATYPSIRIEGGLLGPDLLDQLFAADLPGQRPADFGLDARRNLTDEIAAVFSDARALWGVFRNRLQRLPAADPATTVTRDAWVIPFLGLLGYELRYNPRAYEVDGLTFAISHRAAEGDGALPIHIVGVRQELGRAPASGRPRLAPHSLLQEYLNRTEHLWGLVTNGLILRLLRDSTFVRRQAYVEFDLQGILEEQRFQDFAALYRLLHRTRLPSGATDAGDCLLEQYYAYSEEQGGRVREHLRDGVEQCITLLANGFLRHRNNDDLRHRVSAACTGNEHISAGDLYRQLLRLVYRFLFLLVSEDRGLVSSDPIYREHYGVARLRRLLDQRAAFTDHDDLYQSLKVLWKVLCDDRLAPILQIAPLNGELFAPQKLDAFTLTNRDLLDAFWRLAWYQESASSPPRRVNYAALNVEELGSVYESLLEFHPHIAELGRTPAFELLLEGRERRSTGSHYTPPELVAPLIQHALEPALEERLSEAKRMANGERRAEGEKAYVYPVLSRGQRSGGAASQSPAQPYSEERFQRLWRSTPFATRHLLLAEEAILRLRVCDLACGSGHFLLAAARHLGKELARIRTGEDEPAPERVREAIRDVVTHCIYGVDKNPLAVELCRVALWIESHAEGKPLTFLDHRIRCGDSLVGIFDLQALKHGIPDEAFKAVAGDDKAVAREAKKRNARECAESLFQASFAEQLAGFAGELRKLDELPEDTIEQVRTKADACLRIERNPDFERLRLACDVWTTAFFQPFPNPACTPLTTDILRTALSTGRIPNARLAGFVFQSAVERRFFHWPLAFPEVFSAGCFDVILGNPPFLGGLKISTEFGDKYWHYLTCAFVPYFSTADLCALFFRRAFDALKPDGSFALIGTNTIGQGDTRQAGLAVVRSRGGTITFAKRFMKWPGVANVEVSFCAIHKGPVRDHFLLDGTVVQTISTRLDAEEEAEPFVLQQNADKSFIGSYVLGMGYIMAPEEAQRLIEVEPRNRDCLFPYLNGQDLNSQPDHFPTRWIINFFDWPLERAEEYPALIQIVREKVKPERDKVKRDRNRLRWWLYAENRPGLYSNIKPLQRILIRSEVSENHMLSFVPRGWVYSHMVVIFAFDDYFHFALLQSNVHEAWVWKNASSLESRNRYTPTDCFETFAFPQVPSSEARAEAERVGEVYHEHRRQTMLARQLGLTKTYNLFHNPQCEDADIARLRELHTTMDRAVLACYGWTDLDPGHGFHVNERGQTRYTISPPARREVLRRLLALNLEIAGREAGVSA</sequence>
<name>A0A1F6C2H4_HANXR</name>
<dbReference type="Gene3D" id="3.40.50.150">
    <property type="entry name" value="Vaccinia Virus protein VP39"/>
    <property type="match status" value="2"/>
</dbReference>
<accession>A0A1F6C2H4</accession>
<keyword evidence="4" id="KW-0949">S-adenosyl-L-methionine</keyword>
<dbReference type="Pfam" id="PF07669">
    <property type="entry name" value="Eco57I"/>
    <property type="match status" value="1"/>
</dbReference>
<dbReference type="InterPro" id="IPR002052">
    <property type="entry name" value="DNA_methylase_N6_adenine_CS"/>
</dbReference>
<dbReference type="InterPro" id="IPR050953">
    <property type="entry name" value="N4_N6_ade-DNA_methylase"/>
</dbReference>
<comment type="catalytic activity">
    <reaction evidence="5">
        <text>a 2'-deoxyadenosine in DNA + S-adenosyl-L-methionine = an N(6)-methyl-2'-deoxyadenosine in DNA + S-adenosyl-L-homocysteine + H(+)</text>
        <dbReference type="Rhea" id="RHEA:15197"/>
        <dbReference type="Rhea" id="RHEA-COMP:12418"/>
        <dbReference type="Rhea" id="RHEA-COMP:12419"/>
        <dbReference type="ChEBI" id="CHEBI:15378"/>
        <dbReference type="ChEBI" id="CHEBI:57856"/>
        <dbReference type="ChEBI" id="CHEBI:59789"/>
        <dbReference type="ChEBI" id="CHEBI:90615"/>
        <dbReference type="ChEBI" id="CHEBI:90616"/>
        <dbReference type="EC" id="2.1.1.72"/>
    </reaction>
</comment>
<dbReference type="EMBL" id="MFKF01000437">
    <property type="protein sequence ID" value="OGG43370.1"/>
    <property type="molecule type" value="Genomic_DNA"/>
</dbReference>